<comment type="caution">
    <text evidence="2">The sequence shown here is derived from an EMBL/GenBank/DDBJ whole genome shotgun (WGS) entry which is preliminary data.</text>
</comment>
<organism evidence="2 3">
    <name type="scientific">Actinomadura meridiana</name>
    <dbReference type="NCBI Taxonomy" id="559626"/>
    <lineage>
        <taxon>Bacteria</taxon>
        <taxon>Bacillati</taxon>
        <taxon>Actinomycetota</taxon>
        <taxon>Actinomycetes</taxon>
        <taxon>Streptosporangiales</taxon>
        <taxon>Thermomonosporaceae</taxon>
        <taxon>Actinomadura</taxon>
    </lineage>
</organism>
<name>A0ABP8BYJ5_9ACTN</name>
<proteinExistence type="predicted"/>
<evidence type="ECO:0000313" key="3">
    <source>
        <dbReference type="Proteomes" id="UP001501710"/>
    </source>
</evidence>
<protein>
    <submittedName>
        <fullName evidence="2">Uncharacterized protein</fullName>
    </submittedName>
</protein>
<dbReference type="Proteomes" id="UP001501710">
    <property type="component" value="Unassembled WGS sequence"/>
</dbReference>
<keyword evidence="3" id="KW-1185">Reference proteome</keyword>
<evidence type="ECO:0000256" key="1">
    <source>
        <dbReference type="SAM" id="MobiDB-lite"/>
    </source>
</evidence>
<reference evidence="3" key="1">
    <citation type="journal article" date="2019" name="Int. J. Syst. Evol. Microbiol.">
        <title>The Global Catalogue of Microorganisms (GCM) 10K type strain sequencing project: providing services to taxonomists for standard genome sequencing and annotation.</title>
        <authorList>
            <consortium name="The Broad Institute Genomics Platform"/>
            <consortium name="The Broad Institute Genome Sequencing Center for Infectious Disease"/>
            <person name="Wu L."/>
            <person name="Ma J."/>
        </authorList>
    </citation>
    <scope>NUCLEOTIDE SEQUENCE [LARGE SCALE GENOMIC DNA]</scope>
    <source>
        <strain evidence="3">JCM 17440</strain>
    </source>
</reference>
<dbReference type="RefSeq" id="WP_344894572.1">
    <property type="nucleotide sequence ID" value="NZ_BAABAS010000005.1"/>
</dbReference>
<accession>A0ABP8BYJ5</accession>
<evidence type="ECO:0000313" key="2">
    <source>
        <dbReference type="EMBL" id="GAA4230190.1"/>
    </source>
</evidence>
<feature type="region of interest" description="Disordered" evidence="1">
    <location>
        <begin position="43"/>
        <end position="80"/>
    </location>
</feature>
<feature type="compositionally biased region" description="Basic and acidic residues" evidence="1">
    <location>
        <begin position="55"/>
        <end position="64"/>
    </location>
</feature>
<gene>
    <name evidence="2" type="ORF">GCM10022254_24400</name>
</gene>
<dbReference type="EMBL" id="BAABAS010000005">
    <property type="protein sequence ID" value="GAA4230190.1"/>
    <property type="molecule type" value="Genomic_DNA"/>
</dbReference>
<sequence>MSDDVLDEAAKLLDTLISPIGGDVGRHLRDAADSLLAAVREVVAPEASESPTAGRSERSDRHGTGEPWSAATGGGPTDIG</sequence>